<feature type="domain" description="Pyrroline-5-carboxylate reductase catalytic N-terminal" evidence="13">
    <location>
        <begin position="5"/>
        <end position="100"/>
    </location>
</feature>
<dbReference type="FunFam" id="3.40.50.720:FF:000190">
    <property type="entry name" value="Pyrroline-5-carboxylate reductase"/>
    <property type="match status" value="1"/>
</dbReference>
<evidence type="ECO:0000259" key="14">
    <source>
        <dbReference type="Pfam" id="PF14748"/>
    </source>
</evidence>
<keyword evidence="3 9" id="KW-0963">Cytoplasm</keyword>
<keyword evidence="16" id="KW-1185">Reference proteome</keyword>
<dbReference type="UniPathway" id="UPA00098">
    <property type="reaction ID" value="UER00361"/>
</dbReference>
<dbReference type="GO" id="GO:0005737">
    <property type="term" value="C:cytoplasm"/>
    <property type="evidence" value="ECO:0007669"/>
    <property type="project" value="UniProtKB-SubCell"/>
</dbReference>
<dbReference type="InterPro" id="IPR000304">
    <property type="entry name" value="Pyrroline-COOH_reductase"/>
</dbReference>
<dbReference type="PIRSF" id="PIRSF000193">
    <property type="entry name" value="Pyrrol-5-carb_rd"/>
    <property type="match status" value="1"/>
</dbReference>
<dbReference type="InterPro" id="IPR008927">
    <property type="entry name" value="6-PGluconate_DH-like_C_sf"/>
</dbReference>
<dbReference type="AlphaFoldDB" id="A0A4Y8IRM3"/>
<dbReference type="NCBIfam" id="TIGR00112">
    <property type="entry name" value="proC"/>
    <property type="match status" value="1"/>
</dbReference>
<evidence type="ECO:0000256" key="4">
    <source>
        <dbReference type="ARBA" id="ARBA00022605"/>
    </source>
</evidence>
<dbReference type="GO" id="GO:0055129">
    <property type="term" value="P:L-proline biosynthetic process"/>
    <property type="evidence" value="ECO:0007669"/>
    <property type="project" value="UniProtKB-UniRule"/>
</dbReference>
<dbReference type="PANTHER" id="PTHR11645:SF0">
    <property type="entry name" value="PYRROLINE-5-CARBOXYLATE REDUCTASE 3"/>
    <property type="match status" value="1"/>
</dbReference>
<evidence type="ECO:0000256" key="8">
    <source>
        <dbReference type="ARBA" id="ARBA00058118"/>
    </source>
</evidence>
<dbReference type="SUPFAM" id="SSF48179">
    <property type="entry name" value="6-phosphogluconate dehydrogenase C-terminal domain-like"/>
    <property type="match status" value="1"/>
</dbReference>
<dbReference type="InterPro" id="IPR028939">
    <property type="entry name" value="P5C_Rdtase_cat_N"/>
</dbReference>
<evidence type="ECO:0000256" key="10">
    <source>
        <dbReference type="NCBIfam" id="TIGR00112"/>
    </source>
</evidence>
<keyword evidence="4 9" id="KW-0028">Amino-acid biosynthesis</keyword>
<evidence type="ECO:0000256" key="5">
    <source>
        <dbReference type="ARBA" id="ARBA00022650"/>
    </source>
</evidence>
<comment type="similarity">
    <text evidence="2 9 12">Belongs to the pyrroline-5-carboxylate reductase family.</text>
</comment>
<dbReference type="Proteomes" id="UP000297975">
    <property type="component" value="Unassembled WGS sequence"/>
</dbReference>
<gene>
    <name evidence="9 15" type="primary">proC</name>
    <name evidence="15" type="ORF">E3U55_02695</name>
</gene>
<feature type="binding site" evidence="11">
    <location>
        <begin position="71"/>
        <end position="74"/>
    </location>
    <ligand>
        <name>NADP(+)</name>
        <dbReference type="ChEBI" id="CHEBI:58349"/>
    </ligand>
</feature>
<dbReference type="GO" id="GO:0004735">
    <property type="term" value="F:pyrroline-5-carboxylate reductase activity"/>
    <property type="evidence" value="ECO:0007669"/>
    <property type="project" value="UniProtKB-UniRule"/>
</dbReference>
<evidence type="ECO:0000256" key="11">
    <source>
        <dbReference type="PIRSR" id="PIRSR000193-1"/>
    </source>
</evidence>
<feature type="domain" description="Pyrroline-5-carboxylate reductase dimerisation" evidence="14">
    <location>
        <begin position="163"/>
        <end position="263"/>
    </location>
</feature>
<feature type="binding site" evidence="11">
    <location>
        <begin position="9"/>
        <end position="14"/>
    </location>
    <ligand>
        <name>NADP(+)</name>
        <dbReference type="ChEBI" id="CHEBI:58349"/>
    </ligand>
</feature>
<dbReference type="HAMAP" id="MF_01925">
    <property type="entry name" value="P5C_reductase"/>
    <property type="match status" value="1"/>
</dbReference>
<evidence type="ECO:0000313" key="16">
    <source>
        <dbReference type="Proteomes" id="UP000297975"/>
    </source>
</evidence>
<keyword evidence="5 9" id="KW-0641">Proline biosynthesis</keyword>
<dbReference type="Gene3D" id="1.10.3730.10">
    <property type="entry name" value="ProC C-terminal domain-like"/>
    <property type="match status" value="1"/>
</dbReference>
<comment type="subcellular location">
    <subcellularLocation>
        <location evidence="1 9">Cytoplasm</location>
    </subcellularLocation>
</comment>
<evidence type="ECO:0000313" key="15">
    <source>
        <dbReference type="EMBL" id="TFB24423.1"/>
    </source>
</evidence>
<dbReference type="PANTHER" id="PTHR11645">
    <property type="entry name" value="PYRROLINE-5-CARBOXYLATE REDUCTASE"/>
    <property type="match status" value="1"/>
</dbReference>
<dbReference type="InterPro" id="IPR029036">
    <property type="entry name" value="P5CR_dimer"/>
</dbReference>
<comment type="caution">
    <text evidence="15">The sequence shown here is derived from an EMBL/GenBank/DDBJ whole genome shotgun (WGS) entry which is preliminary data.</text>
</comment>
<dbReference type="PROSITE" id="PS00521">
    <property type="entry name" value="P5CR"/>
    <property type="match status" value="1"/>
</dbReference>
<dbReference type="Pfam" id="PF03807">
    <property type="entry name" value="F420_oxidored"/>
    <property type="match status" value="1"/>
</dbReference>
<comment type="catalytic activity">
    <reaction evidence="9">
        <text>L-proline + NAD(+) = (S)-1-pyrroline-5-carboxylate + NADH + 2 H(+)</text>
        <dbReference type="Rhea" id="RHEA:14105"/>
        <dbReference type="ChEBI" id="CHEBI:15378"/>
        <dbReference type="ChEBI" id="CHEBI:17388"/>
        <dbReference type="ChEBI" id="CHEBI:57540"/>
        <dbReference type="ChEBI" id="CHEBI:57945"/>
        <dbReference type="ChEBI" id="CHEBI:60039"/>
        <dbReference type="EC" id="1.5.1.2"/>
    </reaction>
</comment>
<keyword evidence="7 9" id="KW-0560">Oxidoreductase</keyword>
<dbReference type="Pfam" id="PF14748">
    <property type="entry name" value="P5CR_dimer"/>
    <property type="match status" value="1"/>
</dbReference>
<reference evidence="15 16" key="1">
    <citation type="submission" date="2019-03" db="EMBL/GenBank/DDBJ databases">
        <authorList>
            <person name="He R.-H."/>
        </authorList>
    </citation>
    <scope>NUCLEOTIDE SEQUENCE [LARGE SCALE GENOMIC DNA]</scope>
    <source>
        <strain evidence="16">SH 714</strain>
    </source>
</reference>
<dbReference type="OrthoDB" id="9805754at2"/>
<comment type="catalytic activity">
    <reaction evidence="9 12">
        <text>L-proline + NADP(+) = (S)-1-pyrroline-5-carboxylate + NADPH + 2 H(+)</text>
        <dbReference type="Rhea" id="RHEA:14109"/>
        <dbReference type="ChEBI" id="CHEBI:15378"/>
        <dbReference type="ChEBI" id="CHEBI:17388"/>
        <dbReference type="ChEBI" id="CHEBI:57783"/>
        <dbReference type="ChEBI" id="CHEBI:58349"/>
        <dbReference type="ChEBI" id="CHEBI:60039"/>
        <dbReference type="EC" id="1.5.1.2"/>
    </reaction>
</comment>
<dbReference type="EMBL" id="SOPW01000002">
    <property type="protein sequence ID" value="TFB24423.1"/>
    <property type="molecule type" value="Genomic_DNA"/>
</dbReference>
<evidence type="ECO:0000256" key="9">
    <source>
        <dbReference type="HAMAP-Rule" id="MF_01925"/>
    </source>
</evidence>
<comment type="pathway">
    <text evidence="9 12">Amino-acid biosynthesis; L-proline biosynthesis; L-proline from L-glutamate 5-semialdehyde: step 1/1.</text>
</comment>
<keyword evidence="6 9" id="KW-0521">NADP</keyword>
<sequence length="263" mass="28618">MAIRKIGFIGCGQMAQSIINGMITYGGYSPEQIQATAVSEETINYVTDKFGIHMGQDNKKVAAESDILYLAVKPYLYQDVIEEVRSQVREETIIVTIAVGVTLREMASLFSQNTKVVRTMPNTPAFVGEGMTVYSPNSNLTEKDIEDVQQLFSSYGKAEMVKESLMDSVPGVSGSSPAYVYLFIEAMADGAVKQGIPRELAYELATQAVYGAAKMVKETGLHPGELKDQVTTPGGATIRALSSLEEDGFRGAVIRAMDHCFKK</sequence>
<dbReference type="EC" id="1.5.1.2" evidence="9 10"/>
<protein>
    <recommendedName>
        <fullName evidence="9 10">Pyrroline-5-carboxylate reductase</fullName>
        <shortName evidence="9">P5C reductase</shortName>
        <shortName evidence="9">P5CR</shortName>
        <ecNumber evidence="9 10">1.5.1.2</ecNumber>
    </recommendedName>
    <alternativeName>
        <fullName evidence="9">PCA reductase</fullName>
    </alternativeName>
</protein>
<evidence type="ECO:0000256" key="3">
    <source>
        <dbReference type="ARBA" id="ARBA00022490"/>
    </source>
</evidence>
<organism evidence="15 16">
    <name type="scientific">Filobacillus milosensis</name>
    <dbReference type="NCBI Taxonomy" id="94137"/>
    <lineage>
        <taxon>Bacteria</taxon>
        <taxon>Bacillati</taxon>
        <taxon>Bacillota</taxon>
        <taxon>Bacilli</taxon>
        <taxon>Bacillales</taxon>
        <taxon>Bacillaceae</taxon>
        <taxon>Filobacillus</taxon>
    </lineage>
</organism>
<dbReference type="Gene3D" id="3.40.50.720">
    <property type="entry name" value="NAD(P)-binding Rossmann-like Domain"/>
    <property type="match status" value="1"/>
</dbReference>
<dbReference type="FunFam" id="1.10.3730.10:FF:000001">
    <property type="entry name" value="Pyrroline-5-carboxylate reductase"/>
    <property type="match status" value="1"/>
</dbReference>
<dbReference type="SUPFAM" id="SSF51735">
    <property type="entry name" value="NAD(P)-binding Rossmann-fold domains"/>
    <property type="match status" value="1"/>
</dbReference>
<comment type="function">
    <text evidence="8 9">Catalyzes the reduction of 1-pyrroline-5-carboxylate (PCA) to L-proline.</text>
</comment>
<feature type="binding site" evidence="11">
    <location>
        <position position="58"/>
    </location>
    <ligand>
        <name>NADPH</name>
        <dbReference type="ChEBI" id="CHEBI:57783"/>
    </ligand>
</feature>
<evidence type="ECO:0000256" key="7">
    <source>
        <dbReference type="ARBA" id="ARBA00023002"/>
    </source>
</evidence>
<dbReference type="InterPro" id="IPR053790">
    <property type="entry name" value="P5CR-like_CS"/>
</dbReference>
<evidence type="ECO:0000256" key="12">
    <source>
        <dbReference type="RuleBase" id="RU003903"/>
    </source>
</evidence>
<name>A0A4Y8IRM3_9BACI</name>
<evidence type="ECO:0000256" key="1">
    <source>
        <dbReference type="ARBA" id="ARBA00004496"/>
    </source>
</evidence>
<proteinExistence type="inferred from homology"/>
<evidence type="ECO:0000256" key="2">
    <source>
        <dbReference type="ARBA" id="ARBA00005525"/>
    </source>
</evidence>
<dbReference type="InterPro" id="IPR036291">
    <property type="entry name" value="NAD(P)-bd_dom_sf"/>
</dbReference>
<evidence type="ECO:0000259" key="13">
    <source>
        <dbReference type="Pfam" id="PF03807"/>
    </source>
</evidence>
<evidence type="ECO:0000256" key="6">
    <source>
        <dbReference type="ARBA" id="ARBA00022857"/>
    </source>
</evidence>
<accession>A0A4Y8IRM3</accession>